<reference evidence="1" key="1">
    <citation type="submission" date="2014-11" db="EMBL/GenBank/DDBJ databases">
        <authorList>
            <person name="Amaro Gonzalez C."/>
        </authorList>
    </citation>
    <scope>NUCLEOTIDE SEQUENCE</scope>
</reference>
<name>A0A0E9RAN8_ANGAN</name>
<sequence length="13" mass="1527">MADFAERRPVPTH</sequence>
<dbReference type="EMBL" id="GBXM01082745">
    <property type="protein sequence ID" value="JAH25832.1"/>
    <property type="molecule type" value="Transcribed_RNA"/>
</dbReference>
<organism evidence="1">
    <name type="scientific">Anguilla anguilla</name>
    <name type="common">European freshwater eel</name>
    <name type="synonym">Muraena anguilla</name>
    <dbReference type="NCBI Taxonomy" id="7936"/>
    <lineage>
        <taxon>Eukaryota</taxon>
        <taxon>Metazoa</taxon>
        <taxon>Chordata</taxon>
        <taxon>Craniata</taxon>
        <taxon>Vertebrata</taxon>
        <taxon>Euteleostomi</taxon>
        <taxon>Actinopterygii</taxon>
        <taxon>Neopterygii</taxon>
        <taxon>Teleostei</taxon>
        <taxon>Anguilliformes</taxon>
        <taxon>Anguillidae</taxon>
        <taxon>Anguilla</taxon>
    </lineage>
</organism>
<reference evidence="1" key="2">
    <citation type="journal article" date="2015" name="Fish Shellfish Immunol.">
        <title>Early steps in the European eel (Anguilla anguilla)-Vibrio vulnificus interaction in the gills: Role of the RtxA13 toxin.</title>
        <authorList>
            <person name="Callol A."/>
            <person name="Pajuelo D."/>
            <person name="Ebbesson L."/>
            <person name="Teles M."/>
            <person name="MacKenzie S."/>
            <person name="Amaro C."/>
        </authorList>
    </citation>
    <scope>NUCLEOTIDE SEQUENCE</scope>
</reference>
<protein>
    <submittedName>
        <fullName evidence="1">Uncharacterized protein</fullName>
    </submittedName>
</protein>
<proteinExistence type="predicted"/>
<accession>A0A0E9RAN8</accession>
<evidence type="ECO:0000313" key="1">
    <source>
        <dbReference type="EMBL" id="JAH25832.1"/>
    </source>
</evidence>